<dbReference type="EMBL" id="JAPFQA010000029">
    <property type="protein sequence ID" value="MCZ8548509.1"/>
    <property type="molecule type" value="Genomic_DNA"/>
</dbReference>
<dbReference type="InterPro" id="IPR011042">
    <property type="entry name" value="6-blade_b-propeller_TolB-like"/>
</dbReference>
<evidence type="ECO:0000313" key="4">
    <source>
        <dbReference type="Proteomes" id="UP001152178"/>
    </source>
</evidence>
<keyword evidence="4" id="KW-1185">Reference proteome</keyword>
<name>A0ABT4R424_9HYPH</name>
<proteinExistence type="predicted"/>
<sequence length="285" mass="30779">MPSRDEPVLLATGLSWPESPRWRNGALWVSDVHNFRLARVDMDGSVETVCAVEGRPSGMNFSAEGHLLMATALGRQLLDISVPDGVQRPMADLGSLTKAYLNDLVTSADGWSWVGDTGFVFGMAEPHRCGSLIGWHPLHGARIVAADIFFPNGMVITPDGSTLYLAETFGKCISAFDIGRDGALDNRRLHAELPGSPDGLCLDAEGCLWVALLFEGRFVRLSPQGKEIDRIDFPGKSAIACIIGDDDESTLFLCVSRIDNSDPANIVRHGEIHRMRAPAAAAGRP</sequence>
<protein>
    <submittedName>
        <fullName evidence="3">SMP-30/gluconolactonase/LRE family protein</fullName>
    </submittedName>
</protein>
<accession>A0ABT4R424</accession>
<evidence type="ECO:0000259" key="2">
    <source>
        <dbReference type="Pfam" id="PF08450"/>
    </source>
</evidence>
<dbReference type="InterPro" id="IPR051262">
    <property type="entry name" value="SMP-30/CGR1_Lactonase"/>
</dbReference>
<dbReference type="Pfam" id="PF08450">
    <property type="entry name" value="SGL"/>
    <property type="match status" value="1"/>
</dbReference>
<dbReference type="Gene3D" id="2.120.10.30">
    <property type="entry name" value="TolB, C-terminal domain"/>
    <property type="match status" value="1"/>
</dbReference>
<comment type="caution">
    <text evidence="3">The sequence shown here is derived from an EMBL/GenBank/DDBJ whole genome shotgun (WGS) entry which is preliminary data.</text>
</comment>
<evidence type="ECO:0000313" key="3">
    <source>
        <dbReference type="EMBL" id="MCZ8548509.1"/>
    </source>
</evidence>
<dbReference type="PANTHER" id="PTHR47572">
    <property type="entry name" value="LIPOPROTEIN-RELATED"/>
    <property type="match status" value="1"/>
</dbReference>
<gene>
    <name evidence="3" type="ORF">OOJ09_30465</name>
</gene>
<evidence type="ECO:0000256" key="1">
    <source>
        <dbReference type="ARBA" id="ARBA00022801"/>
    </source>
</evidence>
<dbReference type="InterPro" id="IPR013658">
    <property type="entry name" value="SGL"/>
</dbReference>
<dbReference type="RefSeq" id="WP_269908786.1">
    <property type="nucleotide sequence ID" value="NZ_JAPFQA010000029.1"/>
</dbReference>
<dbReference type="Proteomes" id="UP001152178">
    <property type="component" value="Unassembled WGS sequence"/>
</dbReference>
<dbReference type="SUPFAM" id="SSF63829">
    <property type="entry name" value="Calcium-dependent phosphotriesterase"/>
    <property type="match status" value="1"/>
</dbReference>
<reference evidence="3" key="1">
    <citation type="submission" date="2022-11" db="EMBL/GenBank/DDBJ databases">
        <authorList>
            <person name="Coimbra C."/>
        </authorList>
    </citation>
    <scope>NUCLEOTIDE SEQUENCE</scope>
    <source>
        <strain evidence="3">Jales19</strain>
    </source>
</reference>
<organism evidence="3 4">
    <name type="scientific">Mesorhizobium qingshengii</name>
    <dbReference type="NCBI Taxonomy" id="1165689"/>
    <lineage>
        <taxon>Bacteria</taxon>
        <taxon>Pseudomonadati</taxon>
        <taxon>Pseudomonadota</taxon>
        <taxon>Alphaproteobacteria</taxon>
        <taxon>Hyphomicrobiales</taxon>
        <taxon>Phyllobacteriaceae</taxon>
        <taxon>Mesorhizobium</taxon>
    </lineage>
</organism>
<dbReference type="PANTHER" id="PTHR47572:SF4">
    <property type="entry name" value="LACTONASE DRP35"/>
    <property type="match status" value="1"/>
</dbReference>
<feature type="domain" description="SMP-30/Gluconolactonase/LRE-like region" evidence="2">
    <location>
        <begin position="16"/>
        <end position="254"/>
    </location>
</feature>
<keyword evidence="1" id="KW-0378">Hydrolase</keyword>